<feature type="transmembrane region" description="Helical" evidence="8">
    <location>
        <begin position="429"/>
        <end position="448"/>
    </location>
</feature>
<feature type="transmembrane region" description="Helical" evidence="8">
    <location>
        <begin position="146"/>
        <end position="164"/>
    </location>
</feature>
<feature type="transmembrane region" description="Helical" evidence="8">
    <location>
        <begin position="176"/>
        <end position="198"/>
    </location>
</feature>
<dbReference type="HOGENOM" id="CLU_001265_30_3_1"/>
<dbReference type="Pfam" id="PF00083">
    <property type="entry name" value="Sugar_tr"/>
    <property type="match status" value="1"/>
</dbReference>
<protein>
    <recommendedName>
        <fullName evidence="9">Major facilitator superfamily (MFS) profile domain-containing protein</fullName>
    </recommendedName>
</protein>
<gene>
    <name evidence="10" type="ORF">PV08_10996</name>
</gene>
<dbReference type="InterPro" id="IPR036259">
    <property type="entry name" value="MFS_trans_sf"/>
</dbReference>
<keyword evidence="11" id="KW-1185">Reference proteome</keyword>
<dbReference type="FunFam" id="1.20.1250.20:FF:000134">
    <property type="entry name" value="MFS sugar transporter protein"/>
    <property type="match status" value="1"/>
</dbReference>
<evidence type="ECO:0000256" key="7">
    <source>
        <dbReference type="RuleBase" id="RU003346"/>
    </source>
</evidence>
<keyword evidence="4 8" id="KW-0812">Transmembrane</keyword>
<evidence type="ECO:0000313" key="11">
    <source>
        <dbReference type="Proteomes" id="UP000053328"/>
    </source>
</evidence>
<dbReference type="EMBL" id="KN847499">
    <property type="protein sequence ID" value="KIW11694.1"/>
    <property type="molecule type" value="Genomic_DNA"/>
</dbReference>
<keyword evidence="3 7" id="KW-0813">Transport</keyword>
<dbReference type="PROSITE" id="PS00217">
    <property type="entry name" value="SUGAR_TRANSPORT_2"/>
    <property type="match status" value="1"/>
</dbReference>
<evidence type="ECO:0000256" key="1">
    <source>
        <dbReference type="ARBA" id="ARBA00004141"/>
    </source>
</evidence>
<feature type="transmembrane region" description="Helical" evidence="8">
    <location>
        <begin position="15"/>
        <end position="36"/>
    </location>
</feature>
<dbReference type="InterPro" id="IPR005828">
    <property type="entry name" value="MFS_sugar_transport-like"/>
</dbReference>
<evidence type="ECO:0000313" key="10">
    <source>
        <dbReference type="EMBL" id="KIW11694.1"/>
    </source>
</evidence>
<dbReference type="OrthoDB" id="6612291at2759"/>
<dbReference type="PANTHER" id="PTHR48022">
    <property type="entry name" value="PLASTIDIC GLUCOSE TRANSPORTER 4"/>
    <property type="match status" value="1"/>
</dbReference>
<dbReference type="AlphaFoldDB" id="A0A0D2BK86"/>
<evidence type="ECO:0000256" key="5">
    <source>
        <dbReference type="ARBA" id="ARBA00022989"/>
    </source>
</evidence>
<comment type="subcellular location">
    <subcellularLocation>
        <location evidence="1">Membrane</location>
        <topology evidence="1">Multi-pass membrane protein</topology>
    </subcellularLocation>
</comment>
<dbReference type="RefSeq" id="XP_016231910.1">
    <property type="nucleotide sequence ID" value="XM_016385308.1"/>
</dbReference>
<evidence type="ECO:0000256" key="4">
    <source>
        <dbReference type="ARBA" id="ARBA00022692"/>
    </source>
</evidence>
<feature type="transmembrane region" description="Helical" evidence="8">
    <location>
        <begin position="267"/>
        <end position="293"/>
    </location>
</feature>
<dbReference type="PROSITE" id="PS50850">
    <property type="entry name" value="MFS"/>
    <property type="match status" value="1"/>
</dbReference>
<sequence length="519" mass="57175">MNTAPTFLGLRGQPLIYAVTFTSSIGFLLFGYDLGFMGGLTTSEKFLKVFGNPNSALLGFIVASYEVGALFGALFQFAMGDRYGRKTNGLAGAVVVIIGAILQASTTELGQFLVGRIIGGFGLGCMTTVIPVYLTECATRTNRGRMMAMQLSNLIIGLILANWLDYGMADYSSSFSWRFPCAFQIVFCVIVCCLMPFLPESPRYLFRSGQVERGTTSLAALRGTTREDESVQLEIKEIQYILEVESEEVGSWSDCFKDGGMYGWQRVLVAFSANFFQQLSGVNVISSLGPYVFQNSIGMSSRDALLVSGGLQVYYFLSSLIPWYTTNNVGRRKLFMIGSAGMGTCMLLSAIFVGVGSKGLGYAAAVVLYIFHTFFTLGWQSNMWIYPSEILPLKLRLRGGALSVVSQWLFTFVVVQITPPMITDIGYKAYIPFACVNFFTIPCVYFFYPETLQLPLEAVDLLFTGRPGEARPSYMQAVRNSTKKEFKDEIMATLIERADQDGEEAGIKLGPVHQETAKV</sequence>
<dbReference type="GO" id="GO:0016020">
    <property type="term" value="C:membrane"/>
    <property type="evidence" value="ECO:0007669"/>
    <property type="project" value="UniProtKB-SubCell"/>
</dbReference>
<evidence type="ECO:0000256" key="8">
    <source>
        <dbReference type="SAM" id="Phobius"/>
    </source>
</evidence>
<evidence type="ECO:0000256" key="3">
    <source>
        <dbReference type="ARBA" id="ARBA00022448"/>
    </source>
</evidence>
<dbReference type="GeneID" id="27338079"/>
<evidence type="ECO:0000259" key="9">
    <source>
        <dbReference type="PROSITE" id="PS50850"/>
    </source>
</evidence>
<name>A0A0D2BK86_9EURO</name>
<dbReference type="Gene3D" id="1.20.1250.20">
    <property type="entry name" value="MFS general substrate transporter like domains"/>
    <property type="match status" value="1"/>
</dbReference>
<reference evidence="10 11" key="1">
    <citation type="submission" date="2015-01" db="EMBL/GenBank/DDBJ databases">
        <title>The Genome Sequence of Exophiala spinifera CBS89968.</title>
        <authorList>
            <consortium name="The Broad Institute Genomics Platform"/>
            <person name="Cuomo C."/>
            <person name="de Hoog S."/>
            <person name="Gorbushina A."/>
            <person name="Stielow B."/>
            <person name="Teixiera M."/>
            <person name="Abouelleil A."/>
            <person name="Chapman S.B."/>
            <person name="Priest M."/>
            <person name="Young S.K."/>
            <person name="Wortman J."/>
            <person name="Nusbaum C."/>
            <person name="Birren B."/>
        </authorList>
    </citation>
    <scope>NUCLEOTIDE SEQUENCE [LARGE SCALE GENOMIC DNA]</scope>
    <source>
        <strain evidence="10 11">CBS 89968</strain>
    </source>
</reference>
<organism evidence="10 11">
    <name type="scientific">Exophiala spinifera</name>
    <dbReference type="NCBI Taxonomy" id="91928"/>
    <lineage>
        <taxon>Eukaryota</taxon>
        <taxon>Fungi</taxon>
        <taxon>Dikarya</taxon>
        <taxon>Ascomycota</taxon>
        <taxon>Pezizomycotina</taxon>
        <taxon>Eurotiomycetes</taxon>
        <taxon>Chaetothyriomycetidae</taxon>
        <taxon>Chaetothyriales</taxon>
        <taxon>Herpotrichiellaceae</taxon>
        <taxon>Exophiala</taxon>
    </lineage>
</organism>
<dbReference type="InterPro" id="IPR050360">
    <property type="entry name" value="MFS_Sugar_Transporters"/>
</dbReference>
<evidence type="ECO:0000256" key="6">
    <source>
        <dbReference type="ARBA" id="ARBA00023136"/>
    </source>
</evidence>
<accession>A0A0D2BK86</accession>
<dbReference type="PANTHER" id="PTHR48022:SF28">
    <property type="entry name" value="MAJOR FACILITATOR SUPERFAMILY (MFS) PROFILE DOMAIN-CONTAINING PROTEIN-RELATED"/>
    <property type="match status" value="1"/>
</dbReference>
<dbReference type="PRINTS" id="PR00171">
    <property type="entry name" value="SUGRTRNSPORT"/>
</dbReference>
<feature type="transmembrane region" description="Helical" evidence="8">
    <location>
        <begin position="89"/>
        <end position="106"/>
    </location>
</feature>
<evidence type="ECO:0000256" key="2">
    <source>
        <dbReference type="ARBA" id="ARBA00010992"/>
    </source>
</evidence>
<dbReference type="InterPro" id="IPR020846">
    <property type="entry name" value="MFS_dom"/>
</dbReference>
<feature type="domain" description="Major facilitator superfamily (MFS) profile" evidence="9">
    <location>
        <begin position="19"/>
        <end position="452"/>
    </location>
</feature>
<keyword evidence="6 8" id="KW-0472">Membrane</keyword>
<feature type="transmembrane region" description="Helical" evidence="8">
    <location>
        <begin position="334"/>
        <end position="353"/>
    </location>
</feature>
<feature type="transmembrane region" description="Helical" evidence="8">
    <location>
        <begin position="56"/>
        <end position="77"/>
    </location>
</feature>
<dbReference type="GO" id="GO:0005351">
    <property type="term" value="F:carbohydrate:proton symporter activity"/>
    <property type="evidence" value="ECO:0007669"/>
    <property type="project" value="TreeGrafter"/>
</dbReference>
<feature type="transmembrane region" description="Helical" evidence="8">
    <location>
        <begin position="400"/>
        <end position="417"/>
    </location>
</feature>
<feature type="transmembrane region" description="Helical" evidence="8">
    <location>
        <begin position="305"/>
        <end position="325"/>
    </location>
</feature>
<dbReference type="VEuPathDB" id="FungiDB:PV08_10996"/>
<dbReference type="InterPro" id="IPR005829">
    <property type="entry name" value="Sugar_transporter_CS"/>
</dbReference>
<dbReference type="Proteomes" id="UP000053328">
    <property type="component" value="Unassembled WGS sequence"/>
</dbReference>
<dbReference type="InterPro" id="IPR003663">
    <property type="entry name" value="Sugar/inositol_transpt"/>
</dbReference>
<dbReference type="SUPFAM" id="SSF103473">
    <property type="entry name" value="MFS general substrate transporter"/>
    <property type="match status" value="1"/>
</dbReference>
<feature type="transmembrane region" description="Helical" evidence="8">
    <location>
        <begin position="112"/>
        <end position="134"/>
    </location>
</feature>
<proteinExistence type="inferred from homology"/>
<keyword evidence="5 8" id="KW-1133">Transmembrane helix</keyword>
<dbReference type="NCBIfam" id="TIGR00879">
    <property type="entry name" value="SP"/>
    <property type="match status" value="1"/>
</dbReference>
<comment type="similarity">
    <text evidence="2 7">Belongs to the major facilitator superfamily. Sugar transporter (TC 2.A.1.1) family.</text>
</comment>
<feature type="transmembrane region" description="Helical" evidence="8">
    <location>
        <begin position="359"/>
        <end position="379"/>
    </location>
</feature>